<dbReference type="InterPro" id="IPR013762">
    <property type="entry name" value="Integrase-like_cat_sf"/>
</dbReference>
<sequence length="412" mass="46995">MAYKEALWDGSDPSYAPGAVRGRNYWYWKPSGKFRQMGYAKTSVRLTGEHGDGQDLLRARECRELTREMLAFFGVSIDKHEPGTWGWLIHRYKTDRHSPIHGVKQNTREGYIWALDRWDAAIGHVLVSKTDYVMICDLRDAMKAKGRNDGYVSRMFDRLRTVAKYGKLVKYAPARDVSEILSDMRFQSAPRRAVTPTRAQIRAIVDEADARGLFGFATGLLIQWVFCLRAVDVRGQWLECDADASGIVRKRERDRKNRHLPDSHERWQDGLTWDMLDPGLTYFDKVISKTSKSMPDPIRFALTDAPEIRARLSILALRGRSGPVITSERTGLPYTRYGWSQVFRRIRDDLGLPKDLTVMDTRAGALTEAKNLGVDPFILRDAGQHLHVSTTDRYARGRSESIAKVVKLRSGS</sequence>
<dbReference type="AlphaFoldDB" id="A0A6L7GBF7"/>
<name>A0A6L7GBF7_9RHOB</name>
<dbReference type="Gene3D" id="1.10.443.10">
    <property type="entry name" value="Intergrase catalytic core"/>
    <property type="match status" value="1"/>
</dbReference>
<evidence type="ECO:0000313" key="3">
    <source>
        <dbReference type="Proteomes" id="UP000477911"/>
    </source>
</evidence>
<dbReference type="Proteomes" id="UP000477911">
    <property type="component" value="Unassembled WGS sequence"/>
</dbReference>
<gene>
    <name evidence="2" type="ORF">GR170_22495</name>
</gene>
<comment type="caution">
    <text evidence="2">The sequence shown here is derived from an EMBL/GenBank/DDBJ whole genome shotgun (WGS) entry which is preliminary data.</text>
</comment>
<dbReference type="GO" id="GO:0015074">
    <property type="term" value="P:DNA integration"/>
    <property type="evidence" value="ECO:0007669"/>
    <property type="project" value="InterPro"/>
</dbReference>
<keyword evidence="3" id="KW-1185">Reference proteome</keyword>
<keyword evidence="1" id="KW-0233">DNA recombination</keyword>
<organism evidence="2 3">
    <name type="scientific">Pseudooceanicola albus</name>
    <dbReference type="NCBI Taxonomy" id="2692189"/>
    <lineage>
        <taxon>Bacteria</taxon>
        <taxon>Pseudomonadati</taxon>
        <taxon>Pseudomonadota</taxon>
        <taxon>Alphaproteobacteria</taxon>
        <taxon>Rhodobacterales</taxon>
        <taxon>Paracoccaceae</taxon>
        <taxon>Pseudooceanicola</taxon>
    </lineage>
</organism>
<evidence type="ECO:0000256" key="1">
    <source>
        <dbReference type="ARBA" id="ARBA00023172"/>
    </source>
</evidence>
<reference evidence="2 3" key="1">
    <citation type="submission" date="2019-12" db="EMBL/GenBank/DDBJ databases">
        <authorList>
            <person name="Li M."/>
        </authorList>
    </citation>
    <scope>NUCLEOTIDE SEQUENCE [LARGE SCALE GENOMIC DNA]</scope>
    <source>
        <strain evidence="2 3">GBMRC 2024</strain>
    </source>
</reference>
<proteinExistence type="predicted"/>
<dbReference type="SUPFAM" id="SSF56349">
    <property type="entry name" value="DNA breaking-rejoining enzymes"/>
    <property type="match status" value="1"/>
</dbReference>
<dbReference type="GO" id="GO:0006310">
    <property type="term" value="P:DNA recombination"/>
    <property type="evidence" value="ECO:0007669"/>
    <property type="project" value="UniProtKB-KW"/>
</dbReference>
<dbReference type="InterPro" id="IPR011010">
    <property type="entry name" value="DNA_brk_join_enz"/>
</dbReference>
<dbReference type="GO" id="GO:0003677">
    <property type="term" value="F:DNA binding"/>
    <property type="evidence" value="ECO:0007669"/>
    <property type="project" value="InterPro"/>
</dbReference>
<accession>A0A6L7GBF7</accession>
<dbReference type="RefSeq" id="WP_160896734.1">
    <property type="nucleotide sequence ID" value="NZ_WUMU01000032.1"/>
</dbReference>
<dbReference type="EMBL" id="WUMU01000032">
    <property type="protein sequence ID" value="MXN20610.1"/>
    <property type="molecule type" value="Genomic_DNA"/>
</dbReference>
<protein>
    <submittedName>
        <fullName evidence="2">Recombinase</fullName>
    </submittedName>
</protein>
<evidence type="ECO:0000313" key="2">
    <source>
        <dbReference type="EMBL" id="MXN20610.1"/>
    </source>
</evidence>